<dbReference type="AlphaFoldDB" id="A0A8J8WIG3"/>
<dbReference type="OrthoDB" id="5424209at2759"/>
<accession>A0A8J8WIG3</accession>
<gene>
    <name evidence="1" type="ORF">PECM_005979</name>
</gene>
<evidence type="ECO:0000313" key="1">
    <source>
        <dbReference type="EMBL" id="KAF7716165.1"/>
    </source>
</evidence>
<organism evidence="1 2">
    <name type="scientific">Penicillium ucsense</name>
    <dbReference type="NCBI Taxonomy" id="2839758"/>
    <lineage>
        <taxon>Eukaryota</taxon>
        <taxon>Fungi</taxon>
        <taxon>Dikarya</taxon>
        <taxon>Ascomycota</taxon>
        <taxon>Pezizomycotina</taxon>
        <taxon>Eurotiomycetes</taxon>
        <taxon>Eurotiomycetidae</taxon>
        <taxon>Eurotiales</taxon>
        <taxon>Aspergillaceae</taxon>
        <taxon>Penicillium</taxon>
    </lineage>
</organism>
<dbReference type="EMBL" id="WIWV01000045">
    <property type="protein sequence ID" value="KAF7716165.1"/>
    <property type="molecule type" value="Genomic_DNA"/>
</dbReference>
<dbReference type="Proteomes" id="UP000631181">
    <property type="component" value="Unassembled WGS sequence"/>
</dbReference>
<protein>
    <submittedName>
        <fullName evidence="1">Uncharacterized protein</fullName>
    </submittedName>
</protein>
<keyword evidence="2" id="KW-1185">Reference proteome</keyword>
<name>A0A8J8WIG3_9EURO</name>
<evidence type="ECO:0000313" key="2">
    <source>
        <dbReference type="Proteomes" id="UP000631181"/>
    </source>
</evidence>
<proteinExistence type="predicted"/>
<sequence>MNAAALAKEIYTDLRRSHYNVNVEIIDIIARLPIRSFPVLSSDKIGEDWQRIASEIIEILHSNEWIGIGCSRYGVEETAEENSVTVVIRIQKDSTRDWTSAARSISSLLTFRNIRDTNVLFEKNERFLGAGSPILPSQVIPRAVRPGVSIGIHGSTAGSSTLGGLVDLRWPGKDWETFGITAFHCVWPPPAQREGLRRRSGADADLQYWKTNPVRPEHATRVSGLLEIDHPSLGDLKEKILHKTKRIQAIEFHDRVSRIQQKMMRCELDPDSDVVTPGEQAWYSRQMEIISALAKQRDKTQAFIRDKSYYLGPVFAGSGLWRTIARGHDQGIADWALTGIPRERSGANEVQPDRYSNMIMSPTFQFTSQPRDSRKYAKVGRSSGFTVGRYNGLRDVQLHIVLDDQGKEIEKITREHVICSGEKVVFAEPGDSGSLVYDPFTEDVVGLLWGAYRAGTEAFFTPIEEVFEDIKNVTGACEVRLTPVAS</sequence>
<reference evidence="1" key="1">
    <citation type="journal article" date="2020" name="Front. Microbiol.">
        <title>Gene regulatory networks of Penicillium echinulatum 2HH and Penicillium oxalicum 114-2 inferred by a computational biology approach.</title>
        <authorList>
            <person name="Lenz A.R."/>
            <person name="Galan-Vasquez E."/>
            <person name="Balbinot E."/>
            <person name="De Abreu F.P."/>
            <person name="De Oliveira N.S."/>
            <person name="Da Rosa L.O."/>
            <person name="De Avila E Silva S."/>
            <person name="Camassola M."/>
            <person name="Dillon A.J.P."/>
            <person name="Perez-Rueda E."/>
        </authorList>
    </citation>
    <scope>NUCLEOTIDE SEQUENCE</scope>
    <source>
        <strain evidence="1">S1M29</strain>
    </source>
</reference>
<comment type="caution">
    <text evidence="1">The sequence shown here is derived from an EMBL/GenBank/DDBJ whole genome shotgun (WGS) entry which is preliminary data.</text>
</comment>